<organism evidence="1">
    <name type="scientific">Streptomyces iranensis</name>
    <dbReference type="NCBI Taxonomy" id="576784"/>
    <lineage>
        <taxon>Bacteria</taxon>
        <taxon>Bacillati</taxon>
        <taxon>Actinomycetota</taxon>
        <taxon>Actinomycetes</taxon>
        <taxon>Kitasatosporales</taxon>
        <taxon>Streptomycetaceae</taxon>
        <taxon>Streptomyces</taxon>
        <taxon>Streptomyces violaceusniger group</taxon>
    </lineage>
</organism>
<evidence type="ECO:0000313" key="3">
    <source>
        <dbReference type="Proteomes" id="UP000756710"/>
    </source>
</evidence>
<reference evidence="1" key="1">
    <citation type="submission" date="2014-05" db="EMBL/GenBank/DDBJ databases">
        <authorList>
            <person name="Horn Fabian"/>
        </authorList>
    </citation>
    <scope>NUCLEOTIDE SEQUENCE</scope>
</reference>
<evidence type="ECO:0000313" key="2">
    <source>
        <dbReference type="EMBL" id="MBP2067171.1"/>
    </source>
</evidence>
<dbReference type="Proteomes" id="UP000756710">
    <property type="component" value="Unassembled WGS sequence"/>
</dbReference>
<proteinExistence type="predicted"/>
<evidence type="ECO:0000313" key="1">
    <source>
        <dbReference type="EMBL" id="CDR07206.1"/>
    </source>
</evidence>
<sequence length="96" mass="9957">MGGPEDDRFDGEAADLEAGIWVRGVDYISGWRDAREAATELGEALRLVGVETAGVRLRAASGADGSGVVRLELSAASAREVAMLARVTAARLGRAS</sequence>
<protein>
    <submittedName>
        <fullName evidence="1">Uncharacterized protein</fullName>
    </submittedName>
</protein>
<keyword evidence="3" id="KW-1185">Reference proteome</keyword>
<dbReference type="GeneID" id="32466084"/>
<dbReference type="EMBL" id="JAGGLR010000029">
    <property type="protein sequence ID" value="MBP2067171.1"/>
    <property type="molecule type" value="Genomic_DNA"/>
</dbReference>
<gene>
    <name evidence="2" type="ORF">J2Z30_008237</name>
    <name evidence="1" type="ORF">SIRAN3951</name>
</gene>
<reference evidence="2 3" key="2">
    <citation type="submission" date="2021-03" db="EMBL/GenBank/DDBJ databases">
        <title>Genomic Encyclopedia of Type Strains, Phase IV (KMG-IV): sequencing the most valuable type-strain genomes for metagenomic binning, comparative biology and taxonomic classification.</title>
        <authorList>
            <person name="Goeker M."/>
        </authorList>
    </citation>
    <scope>NUCLEOTIDE SEQUENCE [LARGE SCALE GENOMIC DNA]</scope>
    <source>
        <strain evidence="2 3">DSM 41954</strain>
    </source>
</reference>
<dbReference type="EMBL" id="LK022848">
    <property type="protein sequence ID" value="CDR07206.1"/>
    <property type="molecule type" value="Genomic_DNA"/>
</dbReference>
<dbReference type="AlphaFoldDB" id="A0A060ZN18"/>
<accession>A0A060ZN18</accession>
<dbReference type="RefSeq" id="WP_044570786.1">
    <property type="nucleotide sequence ID" value="NZ_BAABDR010000003.1"/>
</dbReference>
<dbReference type="HOGENOM" id="CLU_2358508_0_0_11"/>
<name>A0A060ZN18_9ACTN</name>